<evidence type="ECO:0000313" key="2">
    <source>
        <dbReference type="EMBL" id="OVZ78401.1"/>
    </source>
</evidence>
<evidence type="ECO:0008006" key="4">
    <source>
        <dbReference type="Google" id="ProtNLM"/>
    </source>
</evidence>
<organism evidence="2 3">
    <name type="scientific">Yersinia kristensenii</name>
    <dbReference type="NCBI Taxonomy" id="28152"/>
    <lineage>
        <taxon>Bacteria</taxon>
        <taxon>Pseudomonadati</taxon>
        <taxon>Pseudomonadota</taxon>
        <taxon>Gammaproteobacteria</taxon>
        <taxon>Enterobacterales</taxon>
        <taxon>Yersiniaceae</taxon>
        <taxon>Yersinia</taxon>
    </lineage>
</organism>
<sequence>MNDTVINFFAIATMTLAFWYFTVYRKKQRMLKSYNLQRKEVISSNILKLYQELDKTLDKSQYFILLKPRLNEVIANAEGFDQATIRYISYNPIDMVVCSVESRTALLGVIFYDDSLKNKNNDIVYSIKSNMLNGAEIGICTLSPNDIEDDEKIIESASTIIDFVCVNS</sequence>
<name>A0AB73Q1I3_YERKR</name>
<protein>
    <recommendedName>
        <fullName evidence="4">DUF2726 domain-containing protein</fullName>
    </recommendedName>
</protein>
<proteinExistence type="predicted"/>
<evidence type="ECO:0000256" key="1">
    <source>
        <dbReference type="SAM" id="Phobius"/>
    </source>
</evidence>
<keyword evidence="1" id="KW-0812">Transmembrane</keyword>
<dbReference type="AlphaFoldDB" id="A0AB73Q1I3"/>
<reference evidence="2 3" key="1">
    <citation type="submission" date="2017-05" db="EMBL/GenBank/DDBJ databases">
        <title>Whole genome sequencing of Yersinia kristensenii.</title>
        <authorList>
            <person name="Campioni F."/>
        </authorList>
    </citation>
    <scope>NUCLEOTIDE SEQUENCE [LARGE SCALE GENOMIC DNA]</scope>
    <source>
        <strain evidence="2 3">CFSAN060538</strain>
    </source>
</reference>
<dbReference type="RefSeq" id="WP_087795784.1">
    <property type="nucleotide sequence ID" value="NZ_CAWNET010000017.1"/>
</dbReference>
<dbReference type="Proteomes" id="UP000195840">
    <property type="component" value="Unassembled WGS sequence"/>
</dbReference>
<keyword evidence="1" id="KW-1133">Transmembrane helix</keyword>
<feature type="transmembrane region" description="Helical" evidence="1">
    <location>
        <begin position="6"/>
        <end position="24"/>
    </location>
</feature>
<evidence type="ECO:0000313" key="3">
    <source>
        <dbReference type="Proteomes" id="UP000195840"/>
    </source>
</evidence>
<accession>A0AB73Q1I3</accession>
<keyword evidence="3" id="KW-1185">Reference proteome</keyword>
<comment type="caution">
    <text evidence="2">The sequence shown here is derived from an EMBL/GenBank/DDBJ whole genome shotgun (WGS) entry which is preliminary data.</text>
</comment>
<keyword evidence="1" id="KW-0472">Membrane</keyword>
<dbReference type="EMBL" id="NHOG01000024">
    <property type="protein sequence ID" value="OVZ78401.1"/>
    <property type="molecule type" value="Genomic_DNA"/>
</dbReference>
<gene>
    <name evidence="2" type="ORF">CBW52_18820</name>
</gene>